<sequence>MITKYQCVNISSTHPKELVGFYNEKLGIPILEPDENYDGVSIGFLKDAPVIVIWDENKWGKSSEGKVNFVFACDNLDQTYAELQEKGVQLEPPVTAVWGGKELPFLDPDGNKILLLES</sequence>
<dbReference type="InterPro" id="IPR029068">
    <property type="entry name" value="Glyas_Bleomycin-R_OHBP_Dase"/>
</dbReference>
<proteinExistence type="predicted"/>
<dbReference type="InterPro" id="IPR004360">
    <property type="entry name" value="Glyas_Fos-R_dOase_dom"/>
</dbReference>
<dbReference type="PROSITE" id="PS51819">
    <property type="entry name" value="VOC"/>
    <property type="match status" value="1"/>
</dbReference>
<evidence type="ECO:0000313" key="3">
    <source>
        <dbReference type="Proteomes" id="UP000663452"/>
    </source>
</evidence>
<dbReference type="EMBL" id="CP070969">
    <property type="protein sequence ID" value="QSF47572.1"/>
    <property type="molecule type" value="Genomic_DNA"/>
</dbReference>
<dbReference type="Pfam" id="PF00903">
    <property type="entry name" value="Glyoxalase"/>
    <property type="match status" value="1"/>
</dbReference>
<dbReference type="Gene3D" id="3.10.180.10">
    <property type="entry name" value="2,3-Dihydroxybiphenyl 1,2-Dioxygenase, domain 1"/>
    <property type="match status" value="1"/>
</dbReference>
<dbReference type="Proteomes" id="UP000663452">
    <property type="component" value="Chromosome"/>
</dbReference>
<organism evidence="2 3">
    <name type="scientific">Paenibacillus tianjinensis</name>
    <dbReference type="NCBI Taxonomy" id="2810347"/>
    <lineage>
        <taxon>Bacteria</taxon>
        <taxon>Bacillati</taxon>
        <taxon>Bacillota</taxon>
        <taxon>Bacilli</taxon>
        <taxon>Bacillales</taxon>
        <taxon>Paenibacillaceae</taxon>
        <taxon>Paenibacillus</taxon>
    </lineage>
</organism>
<feature type="domain" description="VOC" evidence="1">
    <location>
        <begin position="4"/>
        <end position="118"/>
    </location>
</feature>
<dbReference type="SUPFAM" id="SSF54593">
    <property type="entry name" value="Glyoxalase/Bleomycin resistance protein/Dihydroxybiphenyl dioxygenase"/>
    <property type="match status" value="1"/>
</dbReference>
<gene>
    <name evidence="2" type="ORF">JRJ22_01430</name>
</gene>
<keyword evidence="3" id="KW-1185">Reference proteome</keyword>
<dbReference type="RefSeq" id="WP_206104935.1">
    <property type="nucleotide sequence ID" value="NZ_CP070969.1"/>
</dbReference>
<evidence type="ECO:0000313" key="2">
    <source>
        <dbReference type="EMBL" id="QSF47572.1"/>
    </source>
</evidence>
<name>A0ABX7LHP4_9BACL</name>
<protein>
    <submittedName>
        <fullName evidence="2">VOC family protein</fullName>
    </submittedName>
</protein>
<reference evidence="2 3" key="1">
    <citation type="submission" date="2021-02" db="EMBL/GenBank/DDBJ databases">
        <title>Paenibacillus tianjinensis sp. nov.</title>
        <authorList>
            <person name="Liu H."/>
        </authorList>
    </citation>
    <scope>NUCLEOTIDE SEQUENCE [LARGE SCALE GENOMIC DNA]</scope>
    <source>
        <strain evidence="2 3">TB2019</strain>
    </source>
</reference>
<evidence type="ECO:0000259" key="1">
    <source>
        <dbReference type="PROSITE" id="PS51819"/>
    </source>
</evidence>
<accession>A0ABX7LHP4</accession>
<dbReference type="InterPro" id="IPR037523">
    <property type="entry name" value="VOC_core"/>
</dbReference>